<dbReference type="InterPro" id="IPR004869">
    <property type="entry name" value="MMPL_dom"/>
</dbReference>
<feature type="domain" description="Membrane transport protein MMPL" evidence="6">
    <location>
        <begin position="19"/>
        <end position="66"/>
    </location>
</feature>
<keyword evidence="3 5" id="KW-1133">Transmembrane helix</keyword>
<evidence type="ECO:0000256" key="4">
    <source>
        <dbReference type="ARBA" id="ARBA00023136"/>
    </source>
</evidence>
<dbReference type="AlphaFoldDB" id="A0A2T0MNP3"/>
<evidence type="ECO:0000256" key="2">
    <source>
        <dbReference type="ARBA" id="ARBA00022692"/>
    </source>
</evidence>
<evidence type="ECO:0000256" key="3">
    <source>
        <dbReference type="ARBA" id="ARBA00022989"/>
    </source>
</evidence>
<dbReference type="Pfam" id="PF03176">
    <property type="entry name" value="MMPL"/>
    <property type="match status" value="1"/>
</dbReference>
<evidence type="ECO:0000259" key="6">
    <source>
        <dbReference type="Pfam" id="PF03176"/>
    </source>
</evidence>
<proteinExistence type="predicted"/>
<dbReference type="GO" id="GO:0016020">
    <property type="term" value="C:membrane"/>
    <property type="evidence" value="ECO:0007669"/>
    <property type="project" value="UniProtKB-SubCell"/>
</dbReference>
<name>A0A2T0MNP3_9ACTN</name>
<keyword evidence="8" id="KW-1185">Reference proteome</keyword>
<sequence length="66" mass="6999">MEPPSRCSVKASPCPDSLFTLAATVMAVSFAGLTFTRRLDFQQAGFAVAVAILIDATVIRMLLLPA</sequence>
<feature type="transmembrane region" description="Helical" evidence="5">
    <location>
        <begin position="18"/>
        <end position="35"/>
    </location>
</feature>
<keyword evidence="2 5" id="KW-0812">Transmembrane</keyword>
<comment type="subcellular location">
    <subcellularLocation>
        <location evidence="1">Membrane</location>
        <topology evidence="1">Multi-pass membrane protein</topology>
    </subcellularLocation>
</comment>
<evidence type="ECO:0000313" key="7">
    <source>
        <dbReference type="EMBL" id="PRX59605.1"/>
    </source>
</evidence>
<feature type="transmembrane region" description="Helical" evidence="5">
    <location>
        <begin position="44"/>
        <end position="63"/>
    </location>
</feature>
<reference evidence="7 8" key="1">
    <citation type="submission" date="2018-03" db="EMBL/GenBank/DDBJ databases">
        <title>Genomic Encyclopedia of Type Strains, Phase III (KMG-III): the genomes of soil and plant-associated and newly described type strains.</title>
        <authorList>
            <person name="Whitman W."/>
        </authorList>
    </citation>
    <scope>NUCLEOTIDE SEQUENCE [LARGE SCALE GENOMIC DNA]</scope>
    <source>
        <strain evidence="7 8">CGMCC 4.7104</strain>
    </source>
</reference>
<evidence type="ECO:0000256" key="1">
    <source>
        <dbReference type="ARBA" id="ARBA00004141"/>
    </source>
</evidence>
<dbReference type="EMBL" id="PVNG01000019">
    <property type="protein sequence ID" value="PRX59605.1"/>
    <property type="molecule type" value="Genomic_DNA"/>
</dbReference>
<protein>
    <submittedName>
        <fullName evidence="7">MMPL family protein</fullName>
    </submittedName>
</protein>
<comment type="caution">
    <text evidence="7">The sequence shown here is derived from an EMBL/GenBank/DDBJ whole genome shotgun (WGS) entry which is preliminary data.</text>
</comment>
<gene>
    <name evidence="7" type="ORF">B0I32_11948</name>
</gene>
<accession>A0A2T0MNP3</accession>
<evidence type="ECO:0000256" key="5">
    <source>
        <dbReference type="SAM" id="Phobius"/>
    </source>
</evidence>
<dbReference type="Proteomes" id="UP000238312">
    <property type="component" value="Unassembled WGS sequence"/>
</dbReference>
<keyword evidence="4 5" id="KW-0472">Membrane</keyword>
<evidence type="ECO:0000313" key="8">
    <source>
        <dbReference type="Proteomes" id="UP000238312"/>
    </source>
</evidence>
<organism evidence="7 8">
    <name type="scientific">Nonomuraea fuscirosea</name>
    <dbReference type="NCBI Taxonomy" id="1291556"/>
    <lineage>
        <taxon>Bacteria</taxon>
        <taxon>Bacillati</taxon>
        <taxon>Actinomycetota</taxon>
        <taxon>Actinomycetes</taxon>
        <taxon>Streptosporangiales</taxon>
        <taxon>Streptosporangiaceae</taxon>
        <taxon>Nonomuraea</taxon>
    </lineage>
</organism>